<dbReference type="STRING" id="237679.SAMN04488072_10713"/>
<keyword evidence="1" id="KW-1133">Transmembrane helix</keyword>
<feature type="transmembrane region" description="Helical" evidence="1">
    <location>
        <begin position="78"/>
        <end position="108"/>
    </location>
</feature>
<dbReference type="AlphaFoldDB" id="A0A1I0YA70"/>
<proteinExistence type="predicted"/>
<evidence type="ECO:0000313" key="4">
    <source>
        <dbReference type="Proteomes" id="UP000198642"/>
    </source>
</evidence>
<accession>A0A1I0YA70</accession>
<evidence type="ECO:0000256" key="1">
    <source>
        <dbReference type="SAM" id="Phobius"/>
    </source>
</evidence>
<keyword evidence="4" id="KW-1185">Reference proteome</keyword>
<feature type="transmembrane region" description="Helical" evidence="1">
    <location>
        <begin position="114"/>
        <end position="139"/>
    </location>
</feature>
<dbReference type="EMBL" id="FOJW01000007">
    <property type="protein sequence ID" value="SFB10295.1"/>
    <property type="molecule type" value="Genomic_DNA"/>
</dbReference>
<keyword evidence="1" id="KW-0472">Membrane</keyword>
<evidence type="ECO:0000313" key="3">
    <source>
        <dbReference type="EMBL" id="SFB10295.1"/>
    </source>
</evidence>
<reference evidence="3 4" key="1">
    <citation type="submission" date="2016-10" db="EMBL/GenBank/DDBJ databases">
        <authorList>
            <person name="de Groot N.N."/>
        </authorList>
    </citation>
    <scope>NUCLEOTIDE SEQUENCE [LARGE SCALE GENOMIC DNA]</scope>
    <source>
        <strain evidence="3 4">CGMCC 1.3702</strain>
    </source>
</reference>
<sequence length="150" mass="17043">MSKEVKSILFTAFLFILFCLMALEANTFTDKAKFFPFFVAIGAAFIAFVSVILQTFEHVKKTKEEEEEAVEMKKMLKYIFWFVGYGVLIYVLGFMPATILFLLVFLLVESKFRVMTTILSTALVVGVLILFANVMNLYWPAGVLGITLFS</sequence>
<gene>
    <name evidence="3" type="ORF">SAMN04488072_10713</name>
</gene>
<feature type="transmembrane region" description="Helical" evidence="1">
    <location>
        <begin position="35"/>
        <end position="57"/>
    </location>
</feature>
<organism evidence="3 4">
    <name type="scientific">Lentibacillus halodurans</name>
    <dbReference type="NCBI Taxonomy" id="237679"/>
    <lineage>
        <taxon>Bacteria</taxon>
        <taxon>Bacillati</taxon>
        <taxon>Bacillota</taxon>
        <taxon>Bacilli</taxon>
        <taxon>Bacillales</taxon>
        <taxon>Bacillaceae</taxon>
        <taxon>Lentibacillus</taxon>
    </lineage>
</organism>
<name>A0A1I0YA70_9BACI</name>
<evidence type="ECO:0000259" key="2">
    <source>
        <dbReference type="Pfam" id="PF07331"/>
    </source>
</evidence>
<dbReference type="InterPro" id="IPR009936">
    <property type="entry name" value="DUF1468"/>
</dbReference>
<dbReference type="Proteomes" id="UP000198642">
    <property type="component" value="Unassembled WGS sequence"/>
</dbReference>
<dbReference type="OrthoDB" id="2720811at2"/>
<keyword evidence="1" id="KW-0812">Transmembrane</keyword>
<dbReference type="Pfam" id="PF07331">
    <property type="entry name" value="TctB"/>
    <property type="match status" value="1"/>
</dbReference>
<dbReference type="RefSeq" id="WP_090237134.1">
    <property type="nucleotide sequence ID" value="NZ_FOJW01000007.1"/>
</dbReference>
<feature type="domain" description="DUF1468" evidence="2">
    <location>
        <begin position="11"/>
        <end position="140"/>
    </location>
</feature>
<protein>
    <submittedName>
        <fullName evidence="3">Tripartite tricarboxylate transporter TctB family protein</fullName>
    </submittedName>
</protein>